<evidence type="ECO:0000256" key="1">
    <source>
        <dbReference type="SAM" id="MobiDB-lite"/>
    </source>
</evidence>
<feature type="compositionally biased region" description="Polar residues" evidence="1">
    <location>
        <begin position="340"/>
        <end position="351"/>
    </location>
</feature>
<dbReference type="RefSeq" id="XP_001485146.2">
    <property type="nucleotide sequence ID" value="XM_001485096.1"/>
</dbReference>
<dbReference type="OrthoDB" id="5338458at2759"/>
<dbReference type="PANTHER" id="PTHR36102:SF1">
    <property type="entry name" value="YDR124W-LIKE HELICAL BUNDLE DOMAIN-CONTAINING PROTEIN"/>
    <property type="match status" value="1"/>
</dbReference>
<feature type="region of interest" description="Disordered" evidence="1">
    <location>
        <begin position="322"/>
        <end position="351"/>
    </location>
</feature>
<dbReference type="STRING" id="294746.A5DHX4"/>
<dbReference type="EMBL" id="CH408157">
    <property type="protein sequence ID" value="EDK38777.2"/>
    <property type="molecule type" value="Genomic_DNA"/>
</dbReference>
<dbReference type="InParanoid" id="A5DHX4"/>
<protein>
    <recommendedName>
        <fullName evidence="2">Subtelomeric hrmA-associated cluster protein AFUB-079030/YDR124W-like helical bundle domain-containing protein</fullName>
    </recommendedName>
</protein>
<name>A5DHX4_PICGU</name>
<dbReference type="PANTHER" id="PTHR36102">
    <property type="entry name" value="CHROMOSOME 10, WHOLE GENOME SHOTGUN SEQUENCE"/>
    <property type="match status" value="1"/>
</dbReference>
<feature type="compositionally biased region" description="Basic and acidic residues" evidence="1">
    <location>
        <begin position="282"/>
        <end position="292"/>
    </location>
</feature>
<gene>
    <name evidence="3" type="ORF">PGUG_02875</name>
</gene>
<reference evidence="3 4" key="1">
    <citation type="journal article" date="2009" name="Nature">
        <title>Evolution of pathogenicity and sexual reproduction in eight Candida genomes.</title>
        <authorList>
            <person name="Butler G."/>
            <person name="Rasmussen M.D."/>
            <person name="Lin M.F."/>
            <person name="Santos M.A."/>
            <person name="Sakthikumar S."/>
            <person name="Munro C.A."/>
            <person name="Rheinbay E."/>
            <person name="Grabherr M."/>
            <person name="Forche A."/>
            <person name="Reedy J.L."/>
            <person name="Agrafioti I."/>
            <person name="Arnaud M.B."/>
            <person name="Bates S."/>
            <person name="Brown A.J."/>
            <person name="Brunke S."/>
            <person name="Costanzo M.C."/>
            <person name="Fitzpatrick D.A."/>
            <person name="de Groot P.W."/>
            <person name="Harris D."/>
            <person name="Hoyer L.L."/>
            <person name="Hube B."/>
            <person name="Klis F.M."/>
            <person name="Kodira C."/>
            <person name="Lennard N."/>
            <person name="Logue M.E."/>
            <person name="Martin R."/>
            <person name="Neiman A.M."/>
            <person name="Nikolaou E."/>
            <person name="Quail M.A."/>
            <person name="Quinn J."/>
            <person name="Santos M.C."/>
            <person name="Schmitzberger F.F."/>
            <person name="Sherlock G."/>
            <person name="Shah P."/>
            <person name="Silverstein K.A."/>
            <person name="Skrzypek M.S."/>
            <person name="Soll D."/>
            <person name="Staggs R."/>
            <person name="Stansfield I."/>
            <person name="Stumpf M.P."/>
            <person name="Sudbery P.E."/>
            <person name="Srikantha T."/>
            <person name="Zeng Q."/>
            <person name="Berman J."/>
            <person name="Berriman M."/>
            <person name="Heitman J."/>
            <person name="Gow N.A."/>
            <person name="Lorenz M.C."/>
            <person name="Birren B.W."/>
            <person name="Kellis M."/>
            <person name="Cuomo C.A."/>
        </authorList>
    </citation>
    <scope>NUCLEOTIDE SEQUENCE [LARGE SCALE GENOMIC DNA]</scope>
    <source>
        <strain evidence="4">ATCC 6260 / CBS 566 / DSM 6381 / JCM 1539 / NBRC 10279 / NRRL Y-324</strain>
    </source>
</reference>
<dbReference type="Proteomes" id="UP000001997">
    <property type="component" value="Unassembled WGS sequence"/>
</dbReference>
<dbReference type="GeneID" id="5126495"/>
<dbReference type="KEGG" id="pgu:PGUG_02875"/>
<sequence>MSRNNIPLSPILDGLSELHHTHSIDYLLVVRQKNVLSTHTMGFSSIQSDQVMELLDSGKGGILDIKPVLQTMKILELKNGSAEAIEHQYKDLLTCITQNICKRISKEWIKVIEPNKQAHFPYKAFNDSKPPWWPHEVNHIEPDHLDKPGRISLMIQILRNLEFSWKSLRDSVMHIKFRHKHTDRLLQEVFYIALLDRAKRGLNHPYYCREYLELIDESTITALHNEVVQFPVSNLAASRNKGREEGLLMVSQIQDDMINLVSFDLEAVHRTPEKGRKKRKRSNSEEEKELQEVFPKRYTVPIEELLSEDGPMPSTSLVITSETAQSHEDWSQGHLAMDYSESSYDDMNSKN</sequence>
<dbReference type="InterPro" id="IPR021264">
    <property type="entry name" value="AFUB_079030/YDR124W-like"/>
</dbReference>
<accession>A5DHX4</accession>
<dbReference type="eggNOG" id="ENOG502S0ES">
    <property type="taxonomic scope" value="Eukaryota"/>
</dbReference>
<dbReference type="VEuPathDB" id="FungiDB:PGUG_02875"/>
<evidence type="ECO:0000313" key="3">
    <source>
        <dbReference type="EMBL" id="EDK38777.2"/>
    </source>
</evidence>
<keyword evidence="4" id="KW-1185">Reference proteome</keyword>
<organism evidence="3 4">
    <name type="scientific">Meyerozyma guilliermondii (strain ATCC 6260 / CBS 566 / DSM 6381 / JCM 1539 / NBRC 10279 / NRRL Y-324)</name>
    <name type="common">Yeast</name>
    <name type="synonym">Candida guilliermondii</name>
    <dbReference type="NCBI Taxonomy" id="294746"/>
    <lineage>
        <taxon>Eukaryota</taxon>
        <taxon>Fungi</taxon>
        <taxon>Dikarya</taxon>
        <taxon>Ascomycota</taxon>
        <taxon>Saccharomycotina</taxon>
        <taxon>Pichiomycetes</taxon>
        <taxon>Debaryomycetaceae</taxon>
        <taxon>Meyerozyma</taxon>
    </lineage>
</organism>
<dbReference type="AlphaFoldDB" id="A5DHX4"/>
<dbReference type="HOGENOM" id="CLU_790134_0_0_1"/>
<feature type="region of interest" description="Disordered" evidence="1">
    <location>
        <begin position="271"/>
        <end position="292"/>
    </location>
</feature>
<evidence type="ECO:0000259" key="2">
    <source>
        <dbReference type="Pfam" id="PF11001"/>
    </source>
</evidence>
<feature type="domain" description="Subtelomeric hrmA-associated cluster protein AFUB-079030/YDR124W-like helical bundle" evidence="2">
    <location>
        <begin position="80"/>
        <end position="193"/>
    </location>
</feature>
<dbReference type="InterPro" id="IPR047092">
    <property type="entry name" value="AFUB_07903/YDR124W-like_hel"/>
</dbReference>
<evidence type="ECO:0000313" key="4">
    <source>
        <dbReference type="Proteomes" id="UP000001997"/>
    </source>
</evidence>
<proteinExistence type="predicted"/>
<dbReference type="Pfam" id="PF11001">
    <property type="entry name" value="AFUB_07903_YDR124W_hel"/>
    <property type="match status" value="1"/>
</dbReference>